<dbReference type="EMBL" id="CP002691">
    <property type="protein sequence ID" value="AEE54157.1"/>
    <property type="molecule type" value="Genomic_DNA"/>
</dbReference>
<evidence type="ECO:0000256" key="1">
    <source>
        <dbReference type="SAM" id="Coils"/>
    </source>
</evidence>
<dbReference type="HOGENOM" id="CLU_004785_1_0_10"/>
<feature type="coiled-coil region" evidence="1">
    <location>
        <begin position="619"/>
        <end position="653"/>
    </location>
</feature>
<sequence length="1215" mass="138747">MKIRKLTIKNLHSLRLDAEIDFVSAPLGTSGLFAITGDTGAGKSTILDAITLALYGELPRESAYEEIISYGAATSLAELEFEHNGLLLRAKWSVHRAGGKPDGKIQAPKRELAQWDEARQEFVIIAEKAKELDQQVEKLTGLDYERFRRSVLLAQGDFAAFLHAKEGERSELLEKITGSEIYTELSKAAFAKHKQEDLRLKELQAEKSRLEILPVEEAEQLAQQVQELEQESQSLQQRIGDLRQLLQKLERKQELEADISRLDGEQLQWELAKANALPNFVRLNRFQDLRLFQPMLHRRDELDILEEHLNTQIAQLQAQISVEKQALDEQETQFARALQAVELAQLEQKKQAPVLAEAMRLDVEINTRLQPLQAQKANLAQRQIEKTTLQTQAEALLQEKNTTTERLQKVQEWLSEHPNWHQLGEILPLLQSAIKDLDETRSQHQIWSQENADTQRKKLDLQSQLNQIQTDQQQLRSQQEALKKAYQAALPTDVPQPDHELLNWLYQDLERLSTRQRHLEQLQALNDAYRVLLQEINTLEQQLESLRFRQQQLQKDLLNVFDEEQLLDEMLQFKQEVYAQQRLIANYEQDRNSLAEGAPCPLCFSTEHPFRYHTFKPFVDQARTEYEAALMDVENMRQQRQDLAAQLRDTTTQVEHLEQPLHGQLGQRLGRINELEGQRGRVFGALVGVDLSEEPHSVTEYIADTARQLQQRKAAITTLTELSKSIQDNDRALLENQQVEQKLQSHAAILDERMDQWGQQIQQASARIAQKQQELVSKLAELNVEYQTDGVALLQTLQTAKEHFQKAQERRNESERILERNAFSREQTTTDLTKLEEIIALETSAVDSAEKILQVLQNQRMVLIGEATIESLREKLQEALENAQKELQSQNQQLNQRRETSVVLATRMENLLLEQTKINQESQKTEEQLLAAAAMHGLTDLDDLKAAMLSPEEEQKIRELQDGLARQEAELQRLMQENAQQLLNLIAETSAAPEAPALAIQLEDQAAAWQKMQQTLGQLLEKLNRHEQQQQKAKTLLKTIQSQQKEYTRWAKLNDLIGSADGKKFRTFAQGLTLAKLIQLANRHLQHLNGRYVILKKTGEDLGLEIMDTFQANNRRGMRTLSGGESFLVSLALALALSELAGRDTSIQSLFIDEGFGTLDDSSLDLAISTLENLQSSGKTIGIISHVKELKERIGVQIQVKKQSDGFSQINVLNA</sequence>
<dbReference type="PANTHER" id="PTHR32114:SF2">
    <property type="entry name" value="ABC TRANSPORTER ABCH.3"/>
    <property type="match status" value="1"/>
</dbReference>
<dbReference type="InterPro" id="IPR038729">
    <property type="entry name" value="Rad50/SbcC_AAA"/>
</dbReference>
<name>F4L7H7_HALH1</name>
<feature type="coiled-coil region" evidence="1">
    <location>
        <begin position="193"/>
        <end position="265"/>
    </location>
</feature>
<dbReference type="RefSeq" id="WP_013768678.1">
    <property type="nucleotide sequence ID" value="NC_015510.1"/>
</dbReference>
<keyword evidence="1" id="KW-0175">Coiled coil</keyword>
<dbReference type="eggNOG" id="COG0419">
    <property type="taxonomic scope" value="Bacteria"/>
</dbReference>
<evidence type="ECO:0000259" key="2">
    <source>
        <dbReference type="Pfam" id="PF13476"/>
    </source>
</evidence>
<evidence type="ECO:0000313" key="4">
    <source>
        <dbReference type="Proteomes" id="UP000008461"/>
    </source>
</evidence>
<dbReference type="STRING" id="760192.Halhy_6338"/>
<feature type="domain" description="Rad50/SbcC-type AAA" evidence="2">
    <location>
        <begin position="5"/>
        <end position="238"/>
    </location>
</feature>
<gene>
    <name evidence="3" type="ordered locus">Halhy_6338</name>
</gene>
<dbReference type="Pfam" id="PF13476">
    <property type="entry name" value="AAA_23"/>
    <property type="match status" value="1"/>
</dbReference>
<feature type="coiled-coil region" evidence="1">
    <location>
        <begin position="754"/>
        <end position="817"/>
    </location>
</feature>
<organism evidence="3 4">
    <name type="scientific">Haliscomenobacter hydrossis (strain ATCC 27775 / DSM 1100 / LMG 10767 / O)</name>
    <dbReference type="NCBI Taxonomy" id="760192"/>
    <lineage>
        <taxon>Bacteria</taxon>
        <taxon>Pseudomonadati</taxon>
        <taxon>Bacteroidota</taxon>
        <taxon>Saprospiria</taxon>
        <taxon>Saprospirales</taxon>
        <taxon>Haliscomenobacteraceae</taxon>
        <taxon>Haliscomenobacter</taxon>
    </lineage>
</organism>
<dbReference type="GO" id="GO:0006302">
    <property type="term" value="P:double-strand break repair"/>
    <property type="evidence" value="ECO:0007669"/>
    <property type="project" value="InterPro"/>
</dbReference>
<dbReference type="GO" id="GO:0016887">
    <property type="term" value="F:ATP hydrolysis activity"/>
    <property type="evidence" value="ECO:0007669"/>
    <property type="project" value="InterPro"/>
</dbReference>
<protein>
    <submittedName>
        <fullName evidence="3">SMC domain protein</fullName>
    </submittedName>
</protein>
<feature type="coiled-coil region" evidence="1">
    <location>
        <begin position="866"/>
        <end position="984"/>
    </location>
</feature>
<dbReference type="PANTHER" id="PTHR32114">
    <property type="entry name" value="ABC TRANSPORTER ABCH.3"/>
    <property type="match status" value="1"/>
</dbReference>
<feature type="coiled-coil region" evidence="1">
    <location>
        <begin position="299"/>
        <end position="347"/>
    </location>
</feature>
<accession>F4L7H7</accession>
<feature type="coiled-coil region" evidence="1">
    <location>
        <begin position="515"/>
        <end position="556"/>
    </location>
</feature>
<dbReference type="Proteomes" id="UP000008461">
    <property type="component" value="Chromosome"/>
</dbReference>
<keyword evidence="4" id="KW-1185">Reference proteome</keyword>
<evidence type="ECO:0000313" key="3">
    <source>
        <dbReference type="EMBL" id="AEE54157.1"/>
    </source>
</evidence>
<reference evidence="3 4" key="1">
    <citation type="journal article" date="2011" name="Stand. Genomic Sci.">
        <title>Complete genome sequence of Haliscomenobacter hydrossis type strain (O).</title>
        <authorList>
            <consortium name="US DOE Joint Genome Institute (JGI-PGF)"/>
            <person name="Daligault H."/>
            <person name="Lapidus A."/>
            <person name="Zeytun A."/>
            <person name="Nolan M."/>
            <person name="Lucas S."/>
            <person name="Del Rio T.G."/>
            <person name="Tice H."/>
            <person name="Cheng J.F."/>
            <person name="Tapia R."/>
            <person name="Han C."/>
            <person name="Goodwin L."/>
            <person name="Pitluck S."/>
            <person name="Liolios K."/>
            <person name="Pagani I."/>
            <person name="Ivanova N."/>
            <person name="Huntemann M."/>
            <person name="Mavromatis K."/>
            <person name="Mikhailova N."/>
            <person name="Pati A."/>
            <person name="Chen A."/>
            <person name="Palaniappan K."/>
            <person name="Land M."/>
            <person name="Hauser L."/>
            <person name="Brambilla E.M."/>
            <person name="Rohde M."/>
            <person name="Verbarg S."/>
            <person name="Goker M."/>
            <person name="Bristow J."/>
            <person name="Eisen J.A."/>
            <person name="Markowitz V."/>
            <person name="Hugenholtz P."/>
            <person name="Kyrpides N.C."/>
            <person name="Klenk H.P."/>
            <person name="Woyke T."/>
        </authorList>
    </citation>
    <scope>NUCLEOTIDE SEQUENCE [LARGE SCALE GENOMIC DNA]</scope>
    <source>
        <strain evidence="4">ATCC 27775 / DSM 1100 / LMG 10767 / O</strain>
    </source>
</reference>
<dbReference type="InterPro" id="IPR027417">
    <property type="entry name" value="P-loop_NTPase"/>
</dbReference>
<reference key="2">
    <citation type="submission" date="2011-04" db="EMBL/GenBank/DDBJ databases">
        <title>Complete sequence of chromosome of Haliscomenobacter hydrossis DSM 1100.</title>
        <authorList>
            <consortium name="US DOE Joint Genome Institute (JGI-PGF)"/>
            <person name="Lucas S."/>
            <person name="Han J."/>
            <person name="Lapidus A."/>
            <person name="Bruce D."/>
            <person name="Goodwin L."/>
            <person name="Pitluck S."/>
            <person name="Peters L."/>
            <person name="Kyrpides N."/>
            <person name="Mavromatis K."/>
            <person name="Ivanova N."/>
            <person name="Ovchinnikova G."/>
            <person name="Pagani I."/>
            <person name="Daligault H."/>
            <person name="Detter J.C."/>
            <person name="Han C."/>
            <person name="Land M."/>
            <person name="Hauser L."/>
            <person name="Markowitz V."/>
            <person name="Cheng J.-F."/>
            <person name="Hugenholtz P."/>
            <person name="Woyke T."/>
            <person name="Wu D."/>
            <person name="Verbarg S."/>
            <person name="Frueling A."/>
            <person name="Brambilla E."/>
            <person name="Klenk H.-P."/>
            <person name="Eisen J.A."/>
        </authorList>
    </citation>
    <scope>NUCLEOTIDE SEQUENCE</scope>
    <source>
        <strain>DSM 1100</strain>
    </source>
</reference>
<dbReference type="SUPFAM" id="SSF52540">
    <property type="entry name" value="P-loop containing nucleoside triphosphate hydrolases"/>
    <property type="match status" value="2"/>
</dbReference>
<feature type="coiled-coil region" evidence="1">
    <location>
        <begin position="451"/>
        <end position="485"/>
    </location>
</feature>
<dbReference type="KEGG" id="hhy:Halhy_6338"/>
<proteinExistence type="predicted"/>
<dbReference type="Pfam" id="PF13558">
    <property type="entry name" value="SbcC_Walker_B"/>
    <property type="match status" value="1"/>
</dbReference>
<dbReference type="AlphaFoldDB" id="F4L7H7"/>
<dbReference type="Gene3D" id="3.40.50.300">
    <property type="entry name" value="P-loop containing nucleotide triphosphate hydrolases"/>
    <property type="match status" value="2"/>
</dbReference>
<feature type="coiled-coil region" evidence="1">
    <location>
        <begin position="1009"/>
        <end position="1046"/>
    </location>
</feature>